<dbReference type="EMBL" id="CACVBM020000776">
    <property type="protein sequence ID" value="CAA7023143.1"/>
    <property type="molecule type" value="Genomic_DNA"/>
</dbReference>
<feature type="region of interest" description="Disordered" evidence="1">
    <location>
        <begin position="53"/>
        <end position="76"/>
    </location>
</feature>
<evidence type="ECO:0000313" key="2">
    <source>
        <dbReference type="EMBL" id="CAA7023143.1"/>
    </source>
</evidence>
<evidence type="ECO:0000313" key="4">
    <source>
        <dbReference type="Proteomes" id="UP000467841"/>
    </source>
</evidence>
<protein>
    <submittedName>
        <fullName evidence="3">Uncharacterized protein</fullName>
    </submittedName>
</protein>
<reference evidence="3 4" key="1">
    <citation type="submission" date="2020-01" db="EMBL/GenBank/DDBJ databases">
        <authorList>
            <person name="Mishra B."/>
        </authorList>
    </citation>
    <scope>NUCLEOTIDE SEQUENCE [LARGE SCALE GENOMIC DNA]</scope>
</reference>
<dbReference type="AlphaFoldDB" id="A0A6D2J073"/>
<feature type="region of interest" description="Disordered" evidence="1">
    <location>
        <begin position="86"/>
        <end position="105"/>
    </location>
</feature>
<keyword evidence="4" id="KW-1185">Reference proteome</keyword>
<name>A0A6D2J073_9BRAS</name>
<proteinExistence type="predicted"/>
<dbReference type="Proteomes" id="UP000467841">
    <property type="component" value="Unassembled WGS sequence"/>
</dbReference>
<organism evidence="3 4">
    <name type="scientific">Microthlaspi erraticum</name>
    <dbReference type="NCBI Taxonomy" id="1685480"/>
    <lineage>
        <taxon>Eukaryota</taxon>
        <taxon>Viridiplantae</taxon>
        <taxon>Streptophyta</taxon>
        <taxon>Embryophyta</taxon>
        <taxon>Tracheophyta</taxon>
        <taxon>Spermatophyta</taxon>
        <taxon>Magnoliopsida</taxon>
        <taxon>eudicotyledons</taxon>
        <taxon>Gunneridae</taxon>
        <taxon>Pentapetalae</taxon>
        <taxon>rosids</taxon>
        <taxon>malvids</taxon>
        <taxon>Brassicales</taxon>
        <taxon>Brassicaceae</taxon>
        <taxon>Coluteocarpeae</taxon>
        <taxon>Microthlaspi</taxon>
    </lineage>
</organism>
<accession>A0A6D2J073</accession>
<dbReference type="EMBL" id="CACVBM020001163">
    <property type="protein sequence ID" value="CAA7036329.1"/>
    <property type="molecule type" value="Genomic_DNA"/>
</dbReference>
<evidence type="ECO:0000313" key="3">
    <source>
        <dbReference type="EMBL" id="CAA7036329.1"/>
    </source>
</evidence>
<evidence type="ECO:0000256" key="1">
    <source>
        <dbReference type="SAM" id="MobiDB-lite"/>
    </source>
</evidence>
<gene>
    <name evidence="2" type="ORF">MERR_LOCUS10378</name>
    <name evidence="3" type="ORF">MERR_LOCUS23564</name>
</gene>
<sequence length="123" mass="13828">MNTRFVCQSEALIPTKTVDTVKPKLKKKLESQSTKFRFITVNLKRRRTVIVSAVGPKSKSSNARAGGGGERGLPETVTIAHENHRKWLKRKSDSPGGSKEWRCGFREQEDLGGEVERKESCEK</sequence>